<keyword evidence="2" id="KW-0442">Lipid degradation</keyword>
<dbReference type="GO" id="GO:0047499">
    <property type="term" value="F:calcium-independent phospholipase A2 activity"/>
    <property type="evidence" value="ECO:0007669"/>
    <property type="project" value="TreeGrafter"/>
</dbReference>
<accession>A0A9P4WSM8</accession>
<evidence type="ECO:0000256" key="1">
    <source>
        <dbReference type="ARBA" id="ARBA00022801"/>
    </source>
</evidence>
<dbReference type="PANTHER" id="PTHR24185">
    <property type="entry name" value="CALCIUM-INDEPENDENT PHOSPHOLIPASE A2-GAMMA"/>
    <property type="match status" value="1"/>
</dbReference>
<dbReference type="AlphaFoldDB" id="A0A9P4WSM8"/>
<dbReference type="EMBL" id="SWKV01000025">
    <property type="protein sequence ID" value="KAF3040507.1"/>
    <property type="molecule type" value="Genomic_DNA"/>
</dbReference>
<protein>
    <recommendedName>
        <fullName evidence="5">PNPLA domain-containing protein</fullName>
    </recommendedName>
</protein>
<dbReference type="Proteomes" id="UP000758155">
    <property type="component" value="Unassembled WGS sequence"/>
</dbReference>
<comment type="caution">
    <text evidence="3">The sequence shown here is derived from an EMBL/GenBank/DDBJ whole genome shotgun (WGS) entry which is preliminary data.</text>
</comment>
<proteinExistence type="predicted"/>
<name>A0A9P4WSM8_9PLEO</name>
<evidence type="ECO:0000313" key="4">
    <source>
        <dbReference type="Proteomes" id="UP000758155"/>
    </source>
</evidence>
<gene>
    <name evidence="3" type="ORF">E8E12_007184</name>
</gene>
<dbReference type="InterPro" id="IPR016035">
    <property type="entry name" value="Acyl_Trfase/lysoPLipase"/>
</dbReference>
<keyword evidence="4" id="KW-1185">Reference proteome</keyword>
<dbReference type="PANTHER" id="PTHR24185:SF1">
    <property type="entry name" value="CALCIUM-INDEPENDENT PHOSPHOLIPASE A2-GAMMA"/>
    <property type="match status" value="1"/>
</dbReference>
<keyword evidence="2" id="KW-0443">Lipid metabolism</keyword>
<dbReference type="SUPFAM" id="SSF52151">
    <property type="entry name" value="FabD/lysophospholipase-like"/>
    <property type="match status" value="1"/>
</dbReference>
<organism evidence="3 4">
    <name type="scientific">Didymella heteroderae</name>
    <dbReference type="NCBI Taxonomy" id="1769908"/>
    <lineage>
        <taxon>Eukaryota</taxon>
        <taxon>Fungi</taxon>
        <taxon>Dikarya</taxon>
        <taxon>Ascomycota</taxon>
        <taxon>Pezizomycotina</taxon>
        <taxon>Dothideomycetes</taxon>
        <taxon>Pleosporomycetidae</taxon>
        <taxon>Pleosporales</taxon>
        <taxon>Pleosporineae</taxon>
        <taxon>Didymellaceae</taxon>
        <taxon>Didymella</taxon>
    </lineage>
</organism>
<reference evidence="3" key="1">
    <citation type="submission" date="2019-04" db="EMBL/GenBank/DDBJ databases">
        <title>Sequencing of skin fungus with MAO and IRED activity.</title>
        <authorList>
            <person name="Marsaioli A.J."/>
            <person name="Bonatto J.M.C."/>
            <person name="Reis Junior O."/>
        </authorList>
    </citation>
    <scope>NUCLEOTIDE SEQUENCE</scope>
    <source>
        <strain evidence="3">28M1</strain>
    </source>
</reference>
<evidence type="ECO:0000256" key="2">
    <source>
        <dbReference type="ARBA" id="ARBA00022963"/>
    </source>
</evidence>
<dbReference type="GO" id="GO:0019369">
    <property type="term" value="P:arachidonate metabolic process"/>
    <property type="evidence" value="ECO:0007669"/>
    <property type="project" value="TreeGrafter"/>
</dbReference>
<evidence type="ECO:0008006" key="5">
    <source>
        <dbReference type="Google" id="ProtNLM"/>
    </source>
</evidence>
<sequence>MSNLIFGNPRWISQRNIGIVPWYKYDAQAMSAAFEKVTNRRGEVPDPRLDRKQQRMIKTKTGTCSMFATTFRKRITETPGGKKGSGSETKLHLLRSYDHHGSPDDDDTSWIRNFGDAEPLHIWEVARAATAAPMYFKQILISNDREKREKVYYSDGGFGHTNNPTDLGIEELELLHTQGGVTGTLGAIVSIGTARAEVEQSGDGILNKVREAFRRSTDPQVVAKSIKRRNLTTYWRLNDEEGLDIELDDWKPNKFTDNPGHETLNKINTGFLKWAHDRDNSEMVKACAKELVRRRITRTGDPTRWQRFATAAEFQCKRNGCGNPRFEYLHRFEAHCDAEHTRLSDKDQWAKAEETYWTYPPPTQL</sequence>
<keyword evidence="1" id="KW-0378">Hydrolase</keyword>
<dbReference type="GO" id="GO:0016020">
    <property type="term" value="C:membrane"/>
    <property type="evidence" value="ECO:0007669"/>
    <property type="project" value="TreeGrafter"/>
</dbReference>
<evidence type="ECO:0000313" key="3">
    <source>
        <dbReference type="EMBL" id="KAF3040507.1"/>
    </source>
</evidence>
<dbReference type="OrthoDB" id="626167at2759"/>
<dbReference type="GO" id="GO:0016042">
    <property type="term" value="P:lipid catabolic process"/>
    <property type="evidence" value="ECO:0007669"/>
    <property type="project" value="UniProtKB-KW"/>
</dbReference>
<dbReference type="Gene3D" id="3.40.1090.10">
    <property type="entry name" value="Cytosolic phospholipase A2 catalytic domain"/>
    <property type="match status" value="1"/>
</dbReference>